<sequence length="212" mass="22771">MKLIKVAIAIIATFLSLPALAQPHAGVSLKARATGYYGTFGQTYSSVGYEPSLTIKPGAAPWAGGISFSRNILGYDANSDMKAGTSLLTFHVGATKAMGSYVHPFAYLLFGFRFMDYKSDDMSADDDPLFSSITLGYGARTGVQLGKGKWRFEGSVEYMSGTKARYLTPALFNEATTSGKEYRDVARRSVISGISASAGVAYVITWDSETIE</sequence>
<accession>A0A6B2GWM4</accession>
<name>A0A6B2GWM4_9BACT</name>
<proteinExistence type="predicted"/>
<evidence type="ECO:0000313" key="3">
    <source>
        <dbReference type="Proteomes" id="UP000478546"/>
    </source>
</evidence>
<dbReference type="Proteomes" id="UP000478546">
    <property type="component" value="Unassembled WGS sequence"/>
</dbReference>
<evidence type="ECO:0000313" key="2">
    <source>
        <dbReference type="EMBL" id="NDK55329.1"/>
    </source>
</evidence>
<evidence type="ECO:0008006" key="4">
    <source>
        <dbReference type="Google" id="ProtNLM"/>
    </source>
</evidence>
<feature type="chain" id="PRO_5025576104" description="Outer membrane protein beta-barrel domain-containing protein" evidence="1">
    <location>
        <begin position="22"/>
        <end position="212"/>
    </location>
</feature>
<dbReference type="AlphaFoldDB" id="A0A6B2GWM4"/>
<keyword evidence="3" id="KW-1185">Reference proteome</keyword>
<gene>
    <name evidence="2" type="ORF">GWO68_05320</name>
</gene>
<reference evidence="2 3" key="1">
    <citation type="submission" date="2020-01" db="EMBL/GenBank/DDBJ databases">
        <authorList>
            <person name="Kim M.K."/>
        </authorList>
    </citation>
    <scope>NUCLEOTIDE SEQUENCE [LARGE SCALE GENOMIC DNA]</scope>
    <source>
        <strain evidence="2 3">BT213</strain>
    </source>
</reference>
<dbReference type="EMBL" id="JAAEAA010000005">
    <property type="protein sequence ID" value="NDK55329.1"/>
    <property type="molecule type" value="Genomic_DNA"/>
</dbReference>
<dbReference type="RefSeq" id="WP_162345385.1">
    <property type="nucleotide sequence ID" value="NZ_JAAEAA010000005.1"/>
</dbReference>
<keyword evidence="1" id="KW-0732">Signal</keyword>
<protein>
    <recommendedName>
        <fullName evidence="4">Outer membrane protein beta-barrel domain-containing protein</fullName>
    </recommendedName>
</protein>
<evidence type="ECO:0000256" key="1">
    <source>
        <dbReference type="SAM" id="SignalP"/>
    </source>
</evidence>
<comment type="caution">
    <text evidence="2">The sequence shown here is derived from an EMBL/GenBank/DDBJ whole genome shotgun (WGS) entry which is preliminary data.</text>
</comment>
<organism evidence="2 3">
    <name type="scientific">Pontibacter fetidus</name>
    <dbReference type="NCBI Taxonomy" id="2700082"/>
    <lineage>
        <taxon>Bacteria</taxon>
        <taxon>Pseudomonadati</taxon>
        <taxon>Bacteroidota</taxon>
        <taxon>Cytophagia</taxon>
        <taxon>Cytophagales</taxon>
        <taxon>Hymenobacteraceae</taxon>
        <taxon>Pontibacter</taxon>
    </lineage>
</organism>
<feature type="signal peptide" evidence="1">
    <location>
        <begin position="1"/>
        <end position="21"/>
    </location>
</feature>